<dbReference type="Proteomes" id="UP001304300">
    <property type="component" value="Chromosome"/>
</dbReference>
<dbReference type="AlphaFoldDB" id="A0AAQ3L8W6"/>
<dbReference type="InterPro" id="IPR016039">
    <property type="entry name" value="Thiolase-like"/>
</dbReference>
<keyword evidence="7" id="KW-1185">Reference proteome</keyword>
<dbReference type="GO" id="GO:0030639">
    <property type="term" value="P:polyketide biosynthetic process"/>
    <property type="evidence" value="ECO:0007669"/>
    <property type="project" value="TreeGrafter"/>
</dbReference>
<dbReference type="Pfam" id="PF00195">
    <property type="entry name" value="Chal_sti_synt_N"/>
    <property type="match status" value="1"/>
</dbReference>
<dbReference type="EMBL" id="CP136920">
    <property type="protein sequence ID" value="WOO39445.1"/>
    <property type="molecule type" value="Genomic_DNA"/>
</dbReference>
<keyword evidence="2" id="KW-0808">Transferase</keyword>
<dbReference type="PIRSF" id="PIRSF000451">
    <property type="entry name" value="PKS_III"/>
    <property type="match status" value="1"/>
</dbReference>
<organism evidence="6 7">
    <name type="scientific">Rubellicoccus peritrichatus</name>
    <dbReference type="NCBI Taxonomy" id="3080537"/>
    <lineage>
        <taxon>Bacteria</taxon>
        <taxon>Pseudomonadati</taxon>
        <taxon>Verrucomicrobiota</taxon>
        <taxon>Opitutia</taxon>
        <taxon>Puniceicoccales</taxon>
        <taxon>Cerasicoccaceae</taxon>
        <taxon>Rubellicoccus</taxon>
    </lineage>
</organism>
<dbReference type="RefSeq" id="WP_317831339.1">
    <property type="nucleotide sequence ID" value="NZ_CP136920.1"/>
</dbReference>
<comment type="similarity">
    <text evidence="1">Belongs to the thiolase-like superfamily. Chalcone/stilbene synthases family.</text>
</comment>
<dbReference type="InterPro" id="IPR012328">
    <property type="entry name" value="Chalcone/stilbene_synt_C"/>
</dbReference>
<evidence type="ECO:0000313" key="7">
    <source>
        <dbReference type="Proteomes" id="UP001304300"/>
    </source>
</evidence>
<dbReference type="InterPro" id="IPR011141">
    <property type="entry name" value="Polyketide_synthase_type-III"/>
</dbReference>
<dbReference type="PANTHER" id="PTHR11877">
    <property type="entry name" value="HYDROXYMETHYLGLUTARYL-COA SYNTHASE"/>
    <property type="match status" value="1"/>
</dbReference>
<feature type="domain" description="Chalcone/stilbene synthase C-terminal" evidence="5">
    <location>
        <begin position="238"/>
        <end position="320"/>
    </location>
</feature>
<name>A0AAQ3L8W6_9BACT</name>
<dbReference type="Pfam" id="PF02797">
    <property type="entry name" value="Chal_sti_synt_C"/>
    <property type="match status" value="1"/>
</dbReference>
<dbReference type="Gene3D" id="3.40.47.10">
    <property type="match status" value="2"/>
</dbReference>
<gene>
    <name evidence="6" type="ORF">RZN69_12545</name>
</gene>
<sequence>MFLQALSCKVPEYSFTQDECWDIFEQSRAAETVTDRSKGILEKVLKGDSGIDKRHFAVNDIESLFDRDAERLNHDFEAHAPELAASALTEALEKAGRKASELDALFVCTCSGYLCPGLSSYVSELLGIKQDAYLQDIVGLGCGAAIPTLRSAHNLIKADPTSTVAVIAVEICSAAFYLDNNPGVLISLCLFGDGASASIWNGRPGPSQLKATGFDTLHLPEDRELLRFINRGGKLRNKLHKTVPEKASNAVMELFERQNLSSDQYIISHAGGRDVLEAINRKLKQHPLTEATNVLRNFGNMSSPSVLFALDDFFEGDGKDESLWLTSFGAGFAAHSMQLEKT</sequence>
<reference evidence="6 7" key="1">
    <citation type="submission" date="2023-10" db="EMBL/GenBank/DDBJ databases">
        <title>Rubellicoccus peritrichatus gen. nov., sp. nov., isolated from an algae of coral reef tank.</title>
        <authorList>
            <person name="Luo J."/>
        </authorList>
    </citation>
    <scope>NUCLEOTIDE SEQUENCE [LARGE SCALE GENOMIC DNA]</scope>
    <source>
        <strain evidence="6 7">CR14</strain>
    </source>
</reference>
<dbReference type="PANTHER" id="PTHR11877:SF46">
    <property type="entry name" value="TYPE III POLYKETIDE SYNTHASE A"/>
    <property type="match status" value="1"/>
</dbReference>
<evidence type="ECO:0000259" key="5">
    <source>
        <dbReference type="Pfam" id="PF02797"/>
    </source>
</evidence>
<feature type="domain" description="Chalcone/stilbene synthase N-terminal" evidence="4">
    <location>
        <begin position="77"/>
        <end position="200"/>
    </location>
</feature>
<proteinExistence type="inferred from homology"/>
<dbReference type="InterPro" id="IPR001099">
    <property type="entry name" value="Chalcone/stilbene_synt_N"/>
</dbReference>
<evidence type="ECO:0000313" key="6">
    <source>
        <dbReference type="EMBL" id="WOO39445.1"/>
    </source>
</evidence>
<evidence type="ECO:0000256" key="2">
    <source>
        <dbReference type="ARBA" id="ARBA00022679"/>
    </source>
</evidence>
<feature type="active site" description="Acyl-thioester intermediate" evidence="3">
    <location>
        <position position="142"/>
    </location>
</feature>
<evidence type="ECO:0000259" key="4">
    <source>
        <dbReference type="Pfam" id="PF00195"/>
    </source>
</evidence>
<dbReference type="SUPFAM" id="SSF53901">
    <property type="entry name" value="Thiolase-like"/>
    <property type="match status" value="2"/>
</dbReference>
<protein>
    <submittedName>
        <fullName evidence="6">3-oxoacyl-[acyl-carrier-protein] synthase III C-terminal domain-containing protein</fullName>
    </submittedName>
</protein>
<evidence type="ECO:0000256" key="1">
    <source>
        <dbReference type="ARBA" id="ARBA00005531"/>
    </source>
</evidence>
<accession>A0AAQ3L8W6</accession>
<dbReference type="GO" id="GO:0016747">
    <property type="term" value="F:acyltransferase activity, transferring groups other than amino-acyl groups"/>
    <property type="evidence" value="ECO:0007669"/>
    <property type="project" value="InterPro"/>
</dbReference>
<evidence type="ECO:0000256" key="3">
    <source>
        <dbReference type="PIRSR" id="PIRSR000451-1"/>
    </source>
</evidence>
<dbReference type="KEGG" id="puo:RZN69_12545"/>